<dbReference type="GeneID" id="56038636"/>
<name>A0A7D5QBU1_9EURY</name>
<evidence type="ECO:0000313" key="2">
    <source>
        <dbReference type="Proteomes" id="UP000509626"/>
    </source>
</evidence>
<protein>
    <submittedName>
        <fullName evidence="1">Uncharacterized protein</fullName>
    </submittedName>
</protein>
<accession>A0A7D5QBU1</accession>
<gene>
    <name evidence="1" type="ORF">HUG12_14215</name>
</gene>
<organism evidence="1 2">
    <name type="scientific">Halorarum salinum</name>
    <dbReference type="NCBI Taxonomy" id="2743089"/>
    <lineage>
        <taxon>Archaea</taxon>
        <taxon>Methanobacteriati</taxon>
        <taxon>Methanobacteriota</taxon>
        <taxon>Stenosarchaea group</taxon>
        <taxon>Halobacteria</taxon>
        <taxon>Halobacteriales</taxon>
        <taxon>Haloferacaceae</taxon>
        <taxon>Halorarum</taxon>
    </lineage>
</organism>
<dbReference type="EMBL" id="CP058579">
    <property type="protein sequence ID" value="QLG62818.1"/>
    <property type="molecule type" value="Genomic_DNA"/>
</dbReference>
<proteinExistence type="predicted"/>
<evidence type="ECO:0000313" key="1">
    <source>
        <dbReference type="EMBL" id="QLG62818.1"/>
    </source>
</evidence>
<reference evidence="1 2" key="1">
    <citation type="submission" date="2020-06" db="EMBL/GenBank/DDBJ databases">
        <title>NJ-3-1, isolated from saline soil.</title>
        <authorList>
            <person name="Cui H.L."/>
            <person name="Shi X."/>
        </authorList>
    </citation>
    <scope>NUCLEOTIDE SEQUENCE [LARGE SCALE GENOMIC DNA]</scope>
    <source>
        <strain evidence="1 2">NJ-3-1</strain>
    </source>
</reference>
<keyword evidence="2" id="KW-1185">Reference proteome</keyword>
<dbReference type="RefSeq" id="WP_179269403.1">
    <property type="nucleotide sequence ID" value="NZ_CP058579.1"/>
</dbReference>
<dbReference type="Proteomes" id="UP000509626">
    <property type="component" value="Chromosome"/>
</dbReference>
<sequence length="50" mass="5632">MPEFTTDTGETRDVPPVEERMEPCQFCGDDVFMGLLEDHEAVCTENPANQ</sequence>
<dbReference type="KEGG" id="halu:HUG12_14215"/>
<dbReference type="AlphaFoldDB" id="A0A7D5QBU1"/>